<feature type="domain" description="Protein kinase" evidence="14">
    <location>
        <begin position="1116"/>
        <end position="1405"/>
    </location>
</feature>
<proteinExistence type="inferred from homology"/>
<evidence type="ECO:0000256" key="5">
    <source>
        <dbReference type="ARBA" id="ARBA00022777"/>
    </source>
</evidence>
<keyword evidence="2" id="KW-0723">Serine/threonine-protein kinase</keyword>
<keyword evidence="3" id="KW-0808">Transferase</keyword>
<comment type="catalytic activity">
    <reaction evidence="9">
        <text>L-threonyl-[protein] + ATP = O-phospho-L-threonyl-[protein] + ADP + H(+)</text>
        <dbReference type="Rhea" id="RHEA:46608"/>
        <dbReference type="Rhea" id="RHEA-COMP:11060"/>
        <dbReference type="Rhea" id="RHEA-COMP:11605"/>
        <dbReference type="ChEBI" id="CHEBI:15378"/>
        <dbReference type="ChEBI" id="CHEBI:30013"/>
        <dbReference type="ChEBI" id="CHEBI:30616"/>
        <dbReference type="ChEBI" id="CHEBI:61977"/>
        <dbReference type="ChEBI" id="CHEBI:456216"/>
        <dbReference type="EC" id="2.7.11.1"/>
    </reaction>
    <physiologicalReaction direction="left-to-right" evidence="9">
        <dbReference type="Rhea" id="RHEA:46609"/>
    </physiologicalReaction>
</comment>
<dbReference type="GO" id="GO:0017148">
    <property type="term" value="P:negative regulation of translation"/>
    <property type="evidence" value="ECO:0007669"/>
    <property type="project" value="UniProtKB-KW"/>
</dbReference>
<dbReference type="PANTHER" id="PTHR11042">
    <property type="entry name" value="EUKARYOTIC TRANSLATION INITIATION FACTOR 2-ALPHA KINASE EIF2-ALPHA KINASE -RELATED"/>
    <property type="match status" value="1"/>
</dbReference>
<organism evidence="16 17">
    <name type="scientific">Neocallimastix californiae</name>
    <dbReference type="NCBI Taxonomy" id="1754190"/>
    <lineage>
        <taxon>Eukaryota</taxon>
        <taxon>Fungi</taxon>
        <taxon>Fungi incertae sedis</taxon>
        <taxon>Chytridiomycota</taxon>
        <taxon>Chytridiomycota incertae sedis</taxon>
        <taxon>Neocallimastigomycetes</taxon>
        <taxon>Neocallimastigales</taxon>
        <taxon>Neocallimastigaceae</taxon>
        <taxon>Neocallimastix</taxon>
    </lineage>
</organism>
<evidence type="ECO:0000256" key="3">
    <source>
        <dbReference type="ARBA" id="ARBA00022679"/>
    </source>
</evidence>
<dbReference type="GO" id="GO:0005737">
    <property type="term" value="C:cytoplasm"/>
    <property type="evidence" value="ECO:0007669"/>
    <property type="project" value="TreeGrafter"/>
</dbReference>
<feature type="compositionally biased region" description="Acidic residues" evidence="12">
    <location>
        <begin position="692"/>
        <end position="713"/>
    </location>
</feature>
<dbReference type="SUPFAM" id="SSF55785">
    <property type="entry name" value="PYP-like sensor domain (PAS domain)"/>
    <property type="match status" value="1"/>
</dbReference>
<dbReference type="SMART" id="SM00091">
    <property type="entry name" value="PAS"/>
    <property type="match status" value="1"/>
</dbReference>
<keyword evidence="13" id="KW-0812">Transmembrane</keyword>
<dbReference type="CDD" id="cd00130">
    <property type="entry name" value="PAS"/>
    <property type="match status" value="1"/>
</dbReference>
<keyword evidence="7" id="KW-0652">Protein synthesis inhibitor</keyword>
<feature type="region of interest" description="Disordered" evidence="12">
    <location>
        <begin position="609"/>
        <end position="670"/>
    </location>
</feature>
<keyword evidence="13" id="KW-1133">Transmembrane helix</keyword>
<comment type="caution">
    <text evidence="16">The sequence shown here is derived from an EMBL/GenBank/DDBJ whole genome shotgun (WGS) entry which is preliminary data.</text>
</comment>
<dbReference type="InterPro" id="IPR035965">
    <property type="entry name" value="PAS-like_dom_sf"/>
</dbReference>
<dbReference type="Pfam" id="PF00989">
    <property type="entry name" value="PAS"/>
    <property type="match status" value="1"/>
</dbReference>
<comment type="similarity">
    <text evidence="8">Belongs to the protein kinase superfamily. Ser/Thr protein kinase family. GCN2 subfamily.</text>
</comment>
<dbReference type="Pfam" id="PF00069">
    <property type="entry name" value="Pkinase"/>
    <property type="match status" value="1"/>
</dbReference>
<dbReference type="InterPro" id="IPR008271">
    <property type="entry name" value="Ser/Thr_kinase_AS"/>
</dbReference>
<feature type="compositionally biased region" description="Low complexity" evidence="12">
    <location>
        <begin position="627"/>
        <end position="641"/>
    </location>
</feature>
<protein>
    <recommendedName>
        <fullName evidence="1">non-specific serine/threonine protein kinase</fullName>
        <ecNumber evidence="1">2.7.11.1</ecNumber>
    </recommendedName>
</protein>
<evidence type="ECO:0000256" key="11">
    <source>
        <dbReference type="SAM" id="Coils"/>
    </source>
</evidence>
<dbReference type="InterPro" id="IPR013767">
    <property type="entry name" value="PAS_fold"/>
</dbReference>
<evidence type="ECO:0000256" key="10">
    <source>
        <dbReference type="ARBA" id="ARBA00048977"/>
    </source>
</evidence>
<dbReference type="SUPFAM" id="SSF56112">
    <property type="entry name" value="Protein kinase-like (PK-like)"/>
    <property type="match status" value="1"/>
</dbReference>
<dbReference type="EC" id="2.7.11.1" evidence="1"/>
<feature type="coiled-coil region" evidence="11">
    <location>
        <begin position="1520"/>
        <end position="1547"/>
    </location>
</feature>
<dbReference type="GO" id="GO:0005524">
    <property type="term" value="F:ATP binding"/>
    <property type="evidence" value="ECO:0007669"/>
    <property type="project" value="UniProtKB-KW"/>
</dbReference>
<evidence type="ECO:0000256" key="6">
    <source>
        <dbReference type="ARBA" id="ARBA00022840"/>
    </source>
</evidence>
<dbReference type="OrthoDB" id="1405469at2759"/>
<evidence type="ECO:0000256" key="8">
    <source>
        <dbReference type="ARBA" id="ARBA00037982"/>
    </source>
</evidence>
<dbReference type="GO" id="GO:0006355">
    <property type="term" value="P:regulation of DNA-templated transcription"/>
    <property type="evidence" value="ECO:0007669"/>
    <property type="project" value="InterPro"/>
</dbReference>
<dbReference type="PANTHER" id="PTHR11042:SF160">
    <property type="entry name" value="EUKARYOTIC TRANSLATION INITIATION FACTOR 2-ALPHA KINASE 1"/>
    <property type="match status" value="1"/>
</dbReference>
<dbReference type="PROSITE" id="PS50011">
    <property type="entry name" value="PROTEIN_KINASE_DOM"/>
    <property type="match status" value="1"/>
</dbReference>
<evidence type="ECO:0000256" key="13">
    <source>
        <dbReference type="SAM" id="Phobius"/>
    </source>
</evidence>
<feature type="domain" description="PAS" evidence="15">
    <location>
        <begin position="22"/>
        <end position="70"/>
    </location>
</feature>
<evidence type="ECO:0000259" key="15">
    <source>
        <dbReference type="PROSITE" id="PS50112"/>
    </source>
</evidence>
<evidence type="ECO:0000256" key="9">
    <source>
        <dbReference type="ARBA" id="ARBA00048659"/>
    </source>
</evidence>
<keyword evidence="6" id="KW-0067">ATP-binding</keyword>
<dbReference type="InterPro" id="IPR000014">
    <property type="entry name" value="PAS"/>
</dbReference>
<keyword evidence="11" id="KW-0175">Coiled coil</keyword>
<dbReference type="Gene3D" id="1.10.510.10">
    <property type="entry name" value="Transferase(Phosphotransferase) domain 1"/>
    <property type="match status" value="1"/>
</dbReference>
<evidence type="ECO:0000256" key="4">
    <source>
        <dbReference type="ARBA" id="ARBA00022741"/>
    </source>
</evidence>
<evidence type="ECO:0000256" key="2">
    <source>
        <dbReference type="ARBA" id="ARBA00022527"/>
    </source>
</evidence>
<dbReference type="STRING" id="1754190.A0A1Y2ETP8"/>
<name>A0A1Y2ETP8_9FUNG</name>
<dbReference type="SMART" id="SM00220">
    <property type="entry name" value="S_TKc"/>
    <property type="match status" value="1"/>
</dbReference>
<reference evidence="16 17" key="1">
    <citation type="submission" date="2016-08" db="EMBL/GenBank/DDBJ databases">
        <title>A Parts List for Fungal Cellulosomes Revealed by Comparative Genomics.</title>
        <authorList>
            <consortium name="DOE Joint Genome Institute"/>
            <person name="Haitjema C.H."/>
            <person name="Gilmore S.P."/>
            <person name="Henske J.K."/>
            <person name="Solomon K.V."/>
            <person name="De Groot R."/>
            <person name="Kuo A."/>
            <person name="Mondo S.J."/>
            <person name="Salamov A.A."/>
            <person name="Labutti K."/>
            <person name="Zhao Z."/>
            <person name="Chiniquy J."/>
            <person name="Barry K."/>
            <person name="Brewer H.M."/>
            <person name="Purvine S.O."/>
            <person name="Wright A.T."/>
            <person name="Boxma B."/>
            <person name="Van Alen T."/>
            <person name="Hackstein J.H."/>
            <person name="Baker S.E."/>
            <person name="Grigoriev I.V."/>
            <person name="O'Malley M.A."/>
        </authorList>
    </citation>
    <scope>NUCLEOTIDE SEQUENCE [LARGE SCALE GENOMIC DNA]</scope>
    <source>
        <strain evidence="16 17">G1</strain>
    </source>
</reference>
<dbReference type="PROSITE" id="PS50112">
    <property type="entry name" value="PAS"/>
    <property type="match status" value="1"/>
</dbReference>
<evidence type="ECO:0000256" key="7">
    <source>
        <dbReference type="ARBA" id="ARBA00023193"/>
    </source>
</evidence>
<feature type="region of interest" description="Disordered" evidence="12">
    <location>
        <begin position="682"/>
        <end position="715"/>
    </location>
</feature>
<evidence type="ECO:0000256" key="1">
    <source>
        <dbReference type="ARBA" id="ARBA00012513"/>
    </source>
</evidence>
<keyword evidence="4" id="KW-0547">Nucleotide-binding</keyword>
<dbReference type="PROSITE" id="PS00108">
    <property type="entry name" value="PROTEIN_KINASE_ST"/>
    <property type="match status" value="1"/>
</dbReference>
<feature type="region of interest" description="Disordered" evidence="12">
    <location>
        <begin position="1044"/>
        <end position="1066"/>
    </location>
</feature>
<evidence type="ECO:0000259" key="14">
    <source>
        <dbReference type="PROSITE" id="PS50011"/>
    </source>
</evidence>
<evidence type="ECO:0000313" key="16">
    <source>
        <dbReference type="EMBL" id="ORY74940.1"/>
    </source>
</evidence>
<evidence type="ECO:0000256" key="12">
    <source>
        <dbReference type="SAM" id="MobiDB-lite"/>
    </source>
</evidence>
<dbReference type="GO" id="GO:0004694">
    <property type="term" value="F:eukaryotic translation initiation factor 2alpha kinase activity"/>
    <property type="evidence" value="ECO:0007669"/>
    <property type="project" value="TreeGrafter"/>
</dbReference>
<dbReference type="Gene3D" id="3.30.450.20">
    <property type="entry name" value="PAS domain"/>
    <property type="match status" value="1"/>
</dbReference>
<sequence>MLLSNIKNDNTINNFKAPNSIVNKLVSNTLNSIPEAIAICDKNGTILKINSKASRLFGWTDNELVEKKTFDILLTNSYRNNILQQLKNKPSSILDTTHFVYGLKKDGKTFPANLLISSFSRDFLVEDRKTYLIVFSTSFVISQLKSSEPIKTKFFDGDNYANYKEKQSLEMRRGESMSSMPFNKSSIYSISELSEISDKKNNENENQTNINEKLTYKSKNIENDSFVDSNEKEKEGGTIIPSFLMNNSNSIHEIDKLNYCKHKFENEQIVKTSNNNKEFMTNKEKEIKTGYSNLNEEMMKFRDEEKDDEDENEDDSFLPFSTKNNSLIKNFKPTTTSSIPIKKEKIEVIPTYIPSSIQNFSFYTSPLKQIQSIKNSYTGRTTYSRYLNEFEEITKLGKGGFGSVYQVRNKLDGQFYAIKKIKLQCDPKNTMECVMNSDFFNGPISQTCLSKDMPLSIQDTLNSSNNKYKQNNLNNNNNNNNNNNTNISSKNLDVNTSLQTTQTNNNINNTNYTNTNNTNTNNTNINNTNNNININTNGTPLRRACHRRYMSASTSLSDATSKFPINTLSSKDIRIIQEVKTFARISNHQNIVRYHGAWIEALELTESGSDDESISDSDSSNDHFDEINSTINNESSNNSSDSDSDDSNSESDSDNDSDNDGDNDNENKNNSINHFIVNINGNSDNCLSESESTSDNESISESESSESEEEENELSQIMISSNQEKINNNNKNNNNNKIDRKREYLKFDSYHFKSEKSNDHQKCIDIPSDFTLDETSQFSDSDNEINDVEIIFEGNSNSNDIYIDIDDNTNTEEIKNIQEKYEALDKNKNSSKLSQELTQPELKLNDKSFDIVKDNEDSFIISFENSNENKSFSDLMDDQNSVSSLISDSSLVSESNNNLDISKSKKVKKSSKKKNDSLFIHTLKKRKMNYINQDDKKLLSPTLNNITLPHFNDYLEKDNIQSKYSLTNSNQRYRQYNSPSLSVIEEINNSSSYFSDNTSSIISNYYNRMTPSSLGTPKDNNNFLDVSKKKIVLPKKESILSSSLSENSKNTCIDNDKKKNNKAKSALSFSIKDTEIPKSENSSTSLLESGKKDDFGTFTNPPTFNLTKPNYYQDSYQNSQDLNNKSSILDIKPKLRHQPSNQKVTFTHSNKTYKSNHNDQHSHHHHNYNHLDYSEKYHQKKINSDIRNMMRMNNINDNKTRKTKKLCTVLLIQMEFVSGQTLQEWLAERNTSSNPVVDRKIVIKIFKQIVQGLAHIHWNGFIHCDIKPANIFLQEDHHILIGDFGLAKKIVTDPSEEEDDELMGAGTYLYASPEQLLEHRCYDNKTDIYSLGILLYELLCPFSTGMERVKTLMDIRQGKFSEEFIKTWPREFLLIKSLLNPDPMERPTASEILDSEILLNNYPLYDTTNLLVALDLHITPEQAYNNNNVELNHFSSSLKKYNYKNNAPSISSIKSKNSMNEGKELYNNNNSNHSIKSNSGHSYHRRCINEATNTTEIDTVNVSTYINSKCTPCQEKDLIISSYKLKFKNSEDKIKDLQESLHSANKKILIYNILTVLTCFYIVVVIF</sequence>
<accession>A0A1Y2ETP8</accession>
<keyword evidence="5 16" id="KW-0418">Kinase</keyword>
<gene>
    <name evidence="16" type="ORF">LY90DRAFT_666072</name>
</gene>
<feature type="compositionally biased region" description="Acidic residues" evidence="12">
    <location>
        <begin position="642"/>
        <end position="664"/>
    </location>
</feature>
<feature type="compositionally biased region" description="Polar residues" evidence="12">
    <location>
        <begin position="1097"/>
        <end position="1119"/>
    </location>
</feature>
<dbReference type="InterPro" id="IPR000719">
    <property type="entry name" value="Prot_kinase_dom"/>
</dbReference>
<dbReference type="NCBIfam" id="TIGR00229">
    <property type="entry name" value="sensory_box"/>
    <property type="match status" value="1"/>
</dbReference>
<keyword evidence="17" id="KW-1185">Reference proteome</keyword>
<dbReference type="GO" id="GO:0005634">
    <property type="term" value="C:nucleus"/>
    <property type="evidence" value="ECO:0007669"/>
    <property type="project" value="TreeGrafter"/>
</dbReference>
<dbReference type="InterPro" id="IPR050339">
    <property type="entry name" value="CC_SR_Kinase"/>
</dbReference>
<feature type="compositionally biased region" description="Low complexity" evidence="12">
    <location>
        <begin position="1044"/>
        <end position="1053"/>
    </location>
</feature>
<dbReference type="InterPro" id="IPR011009">
    <property type="entry name" value="Kinase-like_dom_sf"/>
</dbReference>
<feature type="transmembrane region" description="Helical" evidence="13">
    <location>
        <begin position="1548"/>
        <end position="1566"/>
    </location>
</feature>
<dbReference type="Gene3D" id="3.30.200.20">
    <property type="entry name" value="Phosphorylase Kinase, domain 1"/>
    <property type="match status" value="2"/>
</dbReference>
<dbReference type="EMBL" id="MCOG01000027">
    <property type="protein sequence ID" value="ORY74940.1"/>
    <property type="molecule type" value="Genomic_DNA"/>
</dbReference>
<feature type="region of interest" description="Disordered" evidence="12">
    <location>
        <begin position="1078"/>
        <end position="1119"/>
    </location>
</feature>
<comment type="catalytic activity">
    <reaction evidence="10">
        <text>L-seryl-[protein] + ATP = O-phospho-L-seryl-[protein] + ADP + H(+)</text>
        <dbReference type="Rhea" id="RHEA:17989"/>
        <dbReference type="Rhea" id="RHEA-COMP:9863"/>
        <dbReference type="Rhea" id="RHEA-COMP:11604"/>
        <dbReference type="ChEBI" id="CHEBI:15378"/>
        <dbReference type="ChEBI" id="CHEBI:29999"/>
        <dbReference type="ChEBI" id="CHEBI:30616"/>
        <dbReference type="ChEBI" id="CHEBI:83421"/>
        <dbReference type="ChEBI" id="CHEBI:456216"/>
        <dbReference type="EC" id="2.7.11.1"/>
    </reaction>
    <physiologicalReaction direction="left-to-right" evidence="10">
        <dbReference type="Rhea" id="RHEA:17990"/>
    </physiologicalReaction>
</comment>
<evidence type="ECO:0000313" key="17">
    <source>
        <dbReference type="Proteomes" id="UP000193920"/>
    </source>
</evidence>
<keyword evidence="13" id="KW-0472">Membrane</keyword>
<dbReference type="Proteomes" id="UP000193920">
    <property type="component" value="Unassembled WGS sequence"/>
</dbReference>